<comment type="caution">
    <text evidence="1">The sequence shown here is derived from an EMBL/GenBank/DDBJ whole genome shotgun (WGS) entry which is preliminary data.</text>
</comment>
<evidence type="ECO:0000313" key="2">
    <source>
        <dbReference type="Proteomes" id="UP001153678"/>
    </source>
</evidence>
<dbReference type="InterPro" id="IPR011009">
    <property type="entry name" value="Kinase-like_dom_sf"/>
</dbReference>
<accession>A0A9W4WHM1</accession>
<dbReference type="Proteomes" id="UP001153678">
    <property type="component" value="Unassembled WGS sequence"/>
</dbReference>
<protein>
    <submittedName>
        <fullName evidence="1">12158_t:CDS:1</fullName>
    </submittedName>
</protein>
<sequence length="150" mass="17319">MEEILLQILKGYFKIAYNYDIYIVYKWQIGDLRLSQSANNTSSNNEIYGVISYIAPEVFNCSSFTKASDVYAMAMNLQLIIDGKRPEISTDTTDCFADFMKQCWDFDSSNRSSIKGIRETVSSWRFEKINVIQFNQAEKKTIGIIKIKET</sequence>
<dbReference type="AlphaFoldDB" id="A0A9W4WHM1"/>
<evidence type="ECO:0000313" key="1">
    <source>
        <dbReference type="EMBL" id="CAI2162382.1"/>
    </source>
</evidence>
<proteinExistence type="predicted"/>
<reference evidence="1" key="1">
    <citation type="submission" date="2022-08" db="EMBL/GenBank/DDBJ databases">
        <authorList>
            <person name="Kallberg Y."/>
            <person name="Tangrot J."/>
            <person name="Rosling A."/>
        </authorList>
    </citation>
    <scope>NUCLEOTIDE SEQUENCE</scope>
    <source>
        <strain evidence="1">Wild A</strain>
    </source>
</reference>
<organism evidence="1 2">
    <name type="scientific">Funneliformis geosporum</name>
    <dbReference type="NCBI Taxonomy" id="1117311"/>
    <lineage>
        <taxon>Eukaryota</taxon>
        <taxon>Fungi</taxon>
        <taxon>Fungi incertae sedis</taxon>
        <taxon>Mucoromycota</taxon>
        <taxon>Glomeromycotina</taxon>
        <taxon>Glomeromycetes</taxon>
        <taxon>Glomerales</taxon>
        <taxon>Glomeraceae</taxon>
        <taxon>Funneliformis</taxon>
    </lineage>
</organism>
<dbReference type="Gene3D" id="1.10.510.10">
    <property type="entry name" value="Transferase(Phosphotransferase) domain 1"/>
    <property type="match status" value="1"/>
</dbReference>
<keyword evidence="2" id="KW-1185">Reference proteome</keyword>
<gene>
    <name evidence="1" type="ORF">FWILDA_LOCUS529</name>
</gene>
<name>A0A9W4WHM1_9GLOM</name>
<dbReference type="SUPFAM" id="SSF56112">
    <property type="entry name" value="Protein kinase-like (PK-like)"/>
    <property type="match status" value="1"/>
</dbReference>
<dbReference type="EMBL" id="CAMKVN010000035">
    <property type="protein sequence ID" value="CAI2162382.1"/>
    <property type="molecule type" value="Genomic_DNA"/>
</dbReference>